<evidence type="ECO:0000313" key="1">
    <source>
        <dbReference type="EMBL" id="PHN02910.1"/>
    </source>
</evidence>
<proteinExistence type="predicted"/>
<gene>
    <name evidence="1" type="ORF">CRP01_29320</name>
</gene>
<comment type="caution">
    <text evidence="1">The sequence shown here is derived from an EMBL/GenBank/DDBJ whole genome shotgun (WGS) entry which is preliminary data.</text>
</comment>
<dbReference type="EMBL" id="PDUD01000035">
    <property type="protein sequence ID" value="PHN02910.1"/>
    <property type="molecule type" value="Genomic_DNA"/>
</dbReference>
<dbReference type="OrthoDB" id="1149978at2"/>
<dbReference type="RefSeq" id="WP_099153625.1">
    <property type="nucleotide sequence ID" value="NZ_PDUD01000035.1"/>
</dbReference>
<evidence type="ECO:0008006" key="3">
    <source>
        <dbReference type="Google" id="ProtNLM"/>
    </source>
</evidence>
<protein>
    <recommendedName>
        <fullName evidence="3">Uracil-DNA glycosylase-like domain-containing protein</fullName>
    </recommendedName>
</protein>
<organism evidence="1 2">
    <name type="scientific">Flavilitoribacter nigricans (strain ATCC 23147 / DSM 23189 / NBRC 102662 / NCIMB 1420 / SS-2)</name>
    <name type="common">Lewinella nigricans</name>
    <dbReference type="NCBI Taxonomy" id="1122177"/>
    <lineage>
        <taxon>Bacteria</taxon>
        <taxon>Pseudomonadati</taxon>
        <taxon>Bacteroidota</taxon>
        <taxon>Saprospiria</taxon>
        <taxon>Saprospirales</taxon>
        <taxon>Lewinellaceae</taxon>
        <taxon>Flavilitoribacter</taxon>
    </lineage>
</organism>
<reference evidence="1 2" key="1">
    <citation type="submission" date="2017-10" db="EMBL/GenBank/DDBJ databases">
        <title>The draft genome sequence of Lewinella nigricans NBRC 102662.</title>
        <authorList>
            <person name="Wang K."/>
        </authorList>
    </citation>
    <scope>NUCLEOTIDE SEQUENCE [LARGE SCALE GENOMIC DNA]</scope>
    <source>
        <strain evidence="1 2">NBRC 102662</strain>
    </source>
</reference>
<dbReference type="AlphaFoldDB" id="A0A2D0N3D9"/>
<dbReference type="Proteomes" id="UP000223913">
    <property type="component" value="Unassembled WGS sequence"/>
</dbReference>
<name>A0A2D0N3D9_FLAN2</name>
<keyword evidence="2" id="KW-1185">Reference proteome</keyword>
<sequence length="241" mass="28831">MLMIWTEKFDIGLQTLDIYRRYPELLPLIGTEYGQMDTKVLIIGESHYLPEKSHIHLDYTTWYDSSSQNLDDEERDYIYTRQNAGNGKNQKYDSKAFSIFRNIETAILELQPQRINTYNLFRYTVFLNYFLRPAQTGESIVRHEMDKTRSFWNICALQSILDYEYLIFVSRMAYNDFDWYYRNVKQLEGIKYFSVPHPSSSWWNTKSLKYGYKDQPILTGKEKFQKIVSEIGLFDFGTEVF</sequence>
<evidence type="ECO:0000313" key="2">
    <source>
        <dbReference type="Proteomes" id="UP000223913"/>
    </source>
</evidence>
<accession>A0A2D0N3D9</accession>